<organism evidence="1 2">
    <name type="scientific">Candidatus Muproteobacteria bacterium RBG_16_62_13</name>
    <dbReference type="NCBI Taxonomy" id="1817756"/>
    <lineage>
        <taxon>Bacteria</taxon>
        <taxon>Pseudomonadati</taxon>
        <taxon>Pseudomonadota</taxon>
        <taxon>Candidatus Muproteobacteria</taxon>
    </lineage>
</organism>
<evidence type="ECO:0000313" key="1">
    <source>
        <dbReference type="EMBL" id="OGI39216.1"/>
    </source>
</evidence>
<protein>
    <submittedName>
        <fullName evidence="1">Uncharacterized protein</fullName>
    </submittedName>
</protein>
<proteinExistence type="predicted"/>
<evidence type="ECO:0000313" key="2">
    <source>
        <dbReference type="Proteomes" id="UP000178379"/>
    </source>
</evidence>
<dbReference type="EMBL" id="MFSQ01000097">
    <property type="protein sequence ID" value="OGI39216.1"/>
    <property type="molecule type" value="Genomic_DNA"/>
</dbReference>
<sequence length="236" mass="26418">MKFLKDENFYVDADSAEDTGEPTIVLENRVSDLQQQLVATPADRDPRGRADLLLELAHALLRLEKNAEAWAPAREAFDLFIAASAWEGAIQACDVMFAADQPESLAALGQGVWLSVSFPVDPELTVAMLEHIVEDTPDDSQGAAVAAVVAHYIVDMRAAEGKQRENLLFYTNRLLATVARRLGNVQDQQTFDQWFQRLELDDPAKFLPRLRNVVDVLVQESWWLDRAVLQARMAVN</sequence>
<dbReference type="STRING" id="1817756.A2140_04330"/>
<dbReference type="Proteomes" id="UP000178379">
    <property type="component" value="Unassembled WGS sequence"/>
</dbReference>
<dbReference type="AlphaFoldDB" id="A0A1F6T2H0"/>
<reference evidence="1 2" key="1">
    <citation type="journal article" date="2016" name="Nat. Commun.">
        <title>Thousands of microbial genomes shed light on interconnected biogeochemical processes in an aquifer system.</title>
        <authorList>
            <person name="Anantharaman K."/>
            <person name="Brown C.T."/>
            <person name="Hug L.A."/>
            <person name="Sharon I."/>
            <person name="Castelle C.J."/>
            <person name="Probst A.J."/>
            <person name="Thomas B.C."/>
            <person name="Singh A."/>
            <person name="Wilkins M.J."/>
            <person name="Karaoz U."/>
            <person name="Brodie E.L."/>
            <person name="Williams K.H."/>
            <person name="Hubbard S.S."/>
            <person name="Banfield J.F."/>
        </authorList>
    </citation>
    <scope>NUCLEOTIDE SEQUENCE [LARGE SCALE GENOMIC DNA]</scope>
</reference>
<comment type="caution">
    <text evidence="1">The sequence shown here is derived from an EMBL/GenBank/DDBJ whole genome shotgun (WGS) entry which is preliminary data.</text>
</comment>
<accession>A0A1F6T2H0</accession>
<name>A0A1F6T2H0_9PROT</name>
<gene>
    <name evidence="1" type="ORF">A2140_04330</name>
</gene>